<accession>A0A926HXP4</accession>
<dbReference type="CDD" id="cd10747">
    <property type="entry name" value="DnaJ_C"/>
    <property type="match status" value="1"/>
</dbReference>
<dbReference type="Pfam" id="PF00684">
    <property type="entry name" value="DnaJ_CXXCXGXG"/>
    <property type="match status" value="1"/>
</dbReference>
<dbReference type="InterPro" id="IPR012724">
    <property type="entry name" value="DnaJ"/>
</dbReference>
<comment type="cofactor">
    <cofactor evidence="14">
        <name>Zn(2+)</name>
        <dbReference type="ChEBI" id="CHEBI:29105"/>
    </cofactor>
    <text evidence="14">Binds 2 Zn(2+) ions per monomer.</text>
</comment>
<gene>
    <name evidence="14 18" type="primary">dnaJ</name>
    <name evidence="18" type="ORF">H8730_10585</name>
</gene>
<feature type="binding site" evidence="14">
    <location>
        <position position="211"/>
    </location>
    <ligand>
        <name>Zn(2+)</name>
        <dbReference type="ChEBI" id="CHEBI:29105"/>
        <label>1</label>
    </ligand>
</feature>
<evidence type="ECO:0000256" key="6">
    <source>
        <dbReference type="ARBA" id="ARBA00022737"/>
    </source>
</evidence>
<dbReference type="EMBL" id="JACRSQ010000015">
    <property type="protein sequence ID" value="MBC8543992.1"/>
    <property type="molecule type" value="Genomic_DNA"/>
</dbReference>
<dbReference type="NCBIfam" id="NF008035">
    <property type="entry name" value="PRK10767.1"/>
    <property type="match status" value="1"/>
</dbReference>
<dbReference type="GO" id="GO:0008270">
    <property type="term" value="F:zinc ion binding"/>
    <property type="evidence" value="ECO:0007669"/>
    <property type="project" value="UniProtKB-UniRule"/>
</dbReference>
<dbReference type="InterPro" id="IPR018253">
    <property type="entry name" value="DnaJ_domain_CS"/>
</dbReference>
<keyword evidence="3 14" id="KW-0963">Cytoplasm</keyword>
<feature type="repeat" description="CXXCXGXG motif" evidence="14">
    <location>
        <begin position="151"/>
        <end position="158"/>
    </location>
</feature>
<dbReference type="InterPro" id="IPR001623">
    <property type="entry name" value="DnaJ_domain"/>
</dbReference>
<dbReference type="GO" id="GO:0009408">
    <property type="term" value="P:response to heat"/>
    <property type="evidence" value="ECO:0007669"/>
    <property type="project" value="InterPro"/>
</dbReference>
<dbReference type="Gene3D" id="6.20.20.10">
    <property type="match status" value="2"/>
</dbReference>
<feature type="binding site" evidence="14">
    <location>
        <position position="208"/>
    </location>
    <ligand>
        <name>Zn(2+)</name>
        <dbReference type="ChEBI" id="CHEBI:29105"/>
        <label>1</label>
    </ligand>
</feature>
<dbReference type="GO" id="GO:0006260">
    <property type="term" value="P:DNA replication"/>
    <property type="evidence" value="ECO:0007669"/>
    <property type="project" value="UniProtKB-KW"/>
</dbReference>
<feature type="domain" description="J" evidence="16">
    <location>
        <begin position="6"/>
        <end position="71"/>
    </location>
</feature>
<dbReference type="Gene3D" id="1.10.287.110">
    <property type="entry name" value="DnaJ domain"/>
    <property type="match status" value="1"/>
</dbReference>
<feature type="binding site" evidence="14">
    <location>
        <position position="168"/>
    </location>
    <ligand>
        <name>Zn(2+)</name>
        <dbReference type="ChEBI" id="CHEBI:29105"/>
        <label>2</label>
    </ligand>
</feature>
<comment type="subunit">
    <text evidence="2 14">Homodimer.</text>
</comment>
<evidence type="ECO:0000256" key="15">
    <source>
        <dbReference type="PROSITE-ProRule" id="PRU00546"/>
    </source>
</evidence>
<dbReference type="RefSeq" id="WP_177720399.1">
    <property type="nucleotide sequence ID" value="NZ_JACRSQ010000015.1"/>
</dbReference>
<keyword evidence="4 14" id="KW-0235">DNA replication</keyword>
<reference evidence="18" key="1">
    <citation type="submission" date="2020-08" db="EMBL/GenBank/DDBJ databases">
        <title>Genome public.</title>
        <authorList>
            <person name="Liu C."/>
            <person name="Sun Q."/>
        </authorList>
    </citation>
    <scope>NUCLEOTIDE SEQUENCE</scope>
    <source>
        <strain evidence="18">NSJ-32</strain>
    </source>
</reference>
<evidence type="ECO:0000313" key="19">
    <source>
        <dbReference type="Proteomes" id="UP000657006"/>
    </source>
</evidence>
<dbReference type="FunFam" id="2.10.230.10:FF:000002">
    <property type="entry name" value="Molecular chaperone DnaJ"/>
    <property type="match status" value="1"/>
</dbReference>
<organism evidence="18 19">
    <name type="scientific">Bianquea renquensis</name>
    <dbReference type="NCBI Taxonomy" id="2763661"/>
    <lineage>
        <taxon>Bacteria</taxon>
        <taxon>Bacillati</taxon>
        <taxon>Bacillota</taxon>
        <taxon>Clostridia</taxon>
        <taxon>Eubacteriales</taxon>
        <taxon>Bianqueaceae</taxon>
        <taxon>Bianquea</taxon>
    </lineage>
</organism>
<sequence>MAEKRDYYEVLGVERNATDQDIKRAYRRLAKKYHPDVNPGDKEAEAKFKEASEAYAVLSDEEKRAKYDQFGHSAFEGAGGGDGGFGGFGGFGDMGDIFGDIFGDLFGGGSGRRTKNGPTRGQDVQSSLDITFTEAAFGCKKNVELWVFDNCDQCNGTGAKAGTKPETCPNCHGSGQMRVQQQTMFGAMTSVRTCSTCGGTGKIIKEKCTRCNGGGRIKVKKTFEVNIPAGIDTGQSIRMSGKGEPGAQGGPNGDLFITVTIRPHPFFSRQGYDVYCSVPISFAQAALGDELEIPTIDGKAQYTIEEGTQTGTRFRLRGKGIPYLRNSNQRGDQYVTVNVEVPKKLNDKQKELLRQFASAMGEDDVHGQKKSFFQKMKDAFE</sequence>
<feature type="zinc finger region" description="CR-type" evidence="15">
    <location>
        <begin position="138"/>
        <end position="220"/>
    </location>
</feature>
<dbReference type="InterPro" id="IPR008971">
    <property type="entry name" value="HSP40/DnaJ_pept-bd"/>
</dbReference>
<feature type="repeat" description="CXXCXGXG motif" evidence="14">
    <location>
        <begin position="168"/>
        <end position="175"/>
    </location>
</feature>
<dbReference type="FunFam" id="2.60.260.20:FF:000004">
    <property type="entry name" value="Molecular chaperone DnaJ"/>
    <property type="match status" value="1"/>
</dbReference>
<comment type="caution">
    <text evidence="18">The sequence shown here is derived from an EMBL/GenBank/DDBJ whole genome shotgun (WGS) entry which is preliminary data.</text>
</comment>
<evidence type="ECO:0000256" key="11">
    <source>
        <dbReference type="ARBA" id="ARBA00053423"/>
    </source>
</evidence>
<dbReference type="GO" id="GO:0005524">
    <property type="term" value="F:ATP binding"/>
    <property type="evidence" value="ECO:0007669"/>
    <property type="project" value="InterPro"/>
</dbReference>
<feature type="binding site" evidence="14">
    <location>
        <position position="171"/>
    </location>
    <ligand>
        <name>Zn(2+)</name>
        <dbReference type="ChEBI" id="CHEBI:29105"/>
        <label>2</label>
    </ligand>
</feature>
<evidence type="ECO:0000256" key="1">
    <source>
        <dbReference type="ARBA" id="ARBA00004496"/>
    </source>
</evidence>
<evidence type="ECO:0000256" key="4">
    <source>
        <dbReference type="ARBA" id="ARBA00022705"/>
    </source>
</evidence>
<dbReference type="PANTHER" id="PTHR43096">
    <property type="entry name" value="DNAJ HOMOLOG 1, MITOCHONDRIAL-RELATED"/>
    <property type="match status" value="1"/>
</dbReference>
<feature type="binding site" evidence="14">
    <location>
        <position position="151"/>
    </location>
    <ligand>
        <name>Zn(2+)</name>
        <dbReference type="ChEBI" id="CHEBI:29105"/>
        <label>1</label>
    </ligand>
</feature>
<dbReference type="CDD" id="cd10719">
    <property type="entry name" value="DnaJ_zf"/>
    <property type="match status" value="1"/>
</dbReference>
<comment type="similarity">
    <text evidence="12 14">Belongs to the DnaJ family.</text>
</comment>
<dbReference type="Pfam" id="PF00226">
    <property type="entry name" value="DnaJ"/>
    <property type="match status" value="1"/>
</dbReference>
<feature type="binding site" evidence="14">
    <location>
        <position position="194"/>
    </location>
    <ligand>
        <name>Zn(2+)</name>
        <dbReference type="ChEBI" id="CHEBI:29105"/>
        <label>2</label>
    </ligand>
</feature>
<dbReference type="GO" id="GO:0031072">
    <property type="term" value="F:heat shock protein binding"/>
    <property type="evidence" value="ECO:0007669"/>
    <property type="project" value="InterPro"/>
</dbReference>
<keyword evidence="10 14" id="KW-0143">Chaperone</keyword>
<dbReference type="AlphaFoldDB" id="A0A926HXP4"/>
<dbReference type="Pfam" id="PF01556">
    <property type="entry name" value="DnaJ_C"/>
    <property type="match status" value="1"/>
</dbReference>
<evidence type="ECO:0000256" key="3">
    <source>
        <dbReference type="ARBA" id="ARBA00022490"/>
    </source>
</evidence>
<evidence type="ECO:0000256" key="5">
    <source>
        <dbReference type="ARBA" id="ARBA00022723"/>
    </source>
</evidence>
<keyword evidence="9 14" id="KW-0346">Stress response</keyword>
<evidence type="ECO:0000259" key="17">
    <source>
        <dbReference type="PROSITE" id="PS51188"/>
    </source>
</evidence>
<evidence type="ECO:0000256" key="7">
    <source>
        <dbReference type="ARBA" id="ARBA00022771"/>
    </source>
</evidence>
<dbReference type="Proteomes" id="UP000657006">
    <property type="component" value="Unassembled WGS sequence"/>
</dbReference>
<comment type="subcellular location">
    <subcellularLocation>
        <location evidence="1 14">Cytoplasm</location>
    </subcellularLocation>
</comment>
<protein>
    <recommendedName>
        <fullName evidence="13 14">Chaperone protein DnaJ</fullName>
    </recommendedName>
</protein>
<evidence type="ECO:0000256" key="2">
    <source>
        <dbReference type="ARBA" id="ARBA00011738"/>
    </source>
</evidence>
<dbReference type="SUPFAM" id="SSF46565">
    <property type="entry name" value="Chaperone J-domain"/>
    <property type="match status" value="1"/>
</dbReference>
<evidence type="ECO:0000313" key="18">
    <source>
        <dbReference type="EMBL" id="MBC8543992.1"/>
    </source>
</evidence>
<name>A0A926HXP4_9FIRM</name>
<dbReference type="InterPro" id="IPR001305">
    <property type="entry name" value="HSP_DnaJ_Cys-rich_dom"/>
</dbReference>
<dbReference type="GO" id="GO:0005737">
    <property type="term" value="C:cytoplasm"/>
    <property type="evidence" value="ECO:0007669"/>
    <property type="project" value="UniProtKB-SubCell"/>
</dbReference>
<dbReference type="SUPFAM" id="SSF57938">
    <property type="entry name" value="DnaJ/Hsp40 cysteine-rich domain"/>
    <property type="match status" value="1"/>
</dbReference>
<dbReference type="PROSITE" id="PS50076">
    <property type="entry name" value="DNAJ_2"/>
    <property type="match status" value="1"/>
</dbReference>
<feature type="binding site" evidence="14">
    <location>
        <position position="154"/>
    </location>
    <ligand>
        <name>Zn(2+)</name>
        <dbReference type="ChEBI" id="CHEBI:29105"/>
        <label>1</label>
    </ligand>
</feature>
<evidence type="ECO:0000256" key="8">
    <source>
        <dbReference type="ARBA" id="ARBA00022833"/>
    </source>
</evidence>
<comment type="domain">
    <text evidence="14">The J domain is necessary and sufficient to stimulate DnaK ATPase activity. Zinc center 1 plays an important role in the autonomous, DnaK-independent chaperone activity of DnaJ. Zinc center 2 is essential for interaction with DnaK and for DnaJ activity.</text>
</comment>
<keyword evidence="19" id="KW-1185">Reference proteome</keyword>
<dbReference type="Gene3D" id="2.60.260.20">
    <property type="entry name" value="Urease metallochaperone UreE, N-terminal domain"/>
    <property type="match status" value="2"/>
</dbReference>
<evidence type="ECO:0000256" key="12">
    <source>
        <dbReference type="ARBA" id="ARBA00061004"/>
    </source>
</evidence>
<keyword evidence="5 14" id="KW-0479">Metal-binding</keyword>
<dbReference type="FunFam" id="1.10.287.110:FF:000034">
    <property type="entry name" value="Chaperone protein DnaJ"/>
    <property type="match status" value="1"/>
</dbReference>
<evidence type="ECO:0000256" key="9">
    <source>
        <dbReference type="ARBA" id="ARBA00023016"/>
    </source>
</evidence>
<dbReference type="InterPro" id="IPR036410">
    <property type="entry name" value="HSP_DnaJ_Cys-rich_dom_sf"/>
</dbReference>
<dbReference type="SMART" id="SM00271">
    <property type="entry name" value="DnaJ"/>
    <property type="match status" value="1"/>
</dbReference>
<dbReference type="PROSITE" id="PS51188">
    <property type="entry name" value="ZF_CR"/>
    <property type="match status" value="1"/>
</dbReference>
<feature type="binding site" evidence="14">
    <location>
        <position position="197"/>
    </location>
    <ligand>
        <name>Zn(2+)</name>
        <dbReference type="ChEBI" id="CHEBI:29105"/>
        <label>2</label>
    </ligand>
</feature>
<dbReference type="GO" id="GO:0051082">
    <property type="term" value="F:unfolded protein binding"/>
    <property type="evidence" value="ECO:0007669"/>
    <property type="project" value="UniProtKB-UniRule"/>
</dbReference>
<dbReference type="PROSITE" id="PS00636">
    <property type="entry name" value="DNAJ_1"/>
    <property type="match status" value="1"/>
</dbReference>
<evidence type="ECO:0000256" key="14">
    <source>
        <dbReference type="HAMAP-Rule" id="MF_01152"/>
    </source>
</evidence>
<dbReference type="InterPro" id="IPR002939">
    <property type="entry name" value="DnaJ_C"/>
</dbReference>
<dbReference type="HAMAP" id="MF_01152">
    <property type="entry name" value="DnaJ"/>
    <property type="match status" value="1"/>
</dbReference>
<feature type="repeat" description="CXXCXGXG motif" evidence="14">
    <location>
        <begin position="194"/>
        <end position="201"/>
    </location>
</feature>
<evidence type="ECO:0000256" key="10">
    <source>
        <dbReference type="ARBA" id="ARBA00023186"/>
    </source>
</evidence>
<dbReference type="PANTHER" id="PTHR43096:SF48">
    <property type="entry name" value="CHAPERONE PROTEIN DNAJ"/>
    <property type="match status" value="1"/>
</dbReference>
<proteinExistence type="inferred from homology"/>
<keyword evidence="6 14" id="KW-0677">Repeat</keyword>
<feature type="domain" description="CR-type" evidence="17">
    <location>
        <begin position="138"/>
        <end position="220"/>
    </location>
</feature>
<keyword evidence="8 14" id="KW-0862">Zinc</keyword>
<dbReference type="NCBIfam" id="TIGR02349">
    <property type="entry name" value="DnaJ_bact"/>
    <property type="match status" value="1"/>
</dbReference>
<keyword evidence="7 14" id="KW-0863">Zinc-finger</keyword>
<comment type="function">
    <text evidence="11 14">Participates actively in the response to hyperosmotic and heat shock by preventing the aggregation of stress-denatured proteins and by disaggregating proteins, also in an autonomous, DnaK-independent fashion. Unfolded proteins bind initially to DnaJ; upon interaction with the DnaJ-bound protein, DnaK hydrolyzes its bound ATP, resulting in the formation of a stable complex. GrpE releases ADP from DnaK; ATP binding to DnaK triggers the release of the substrate protein, thus completing the reaction cycle. Several rounds of ATP-dependent interactions between DnaJ, DnaK and GrpE are required for fully efficient folding. Also involved, together with DnaK and GrpE, in the DNA replication of plasmids through activation of initiation proteins.</text>
</comment>
<dbReference type="InterPro" id="IPR036869">
    <property type="entry name" value="J_dom_sf"/>
</dbReference>
<dbReference type="CDD" id="cd06257">
    <property type="entry name" value="DnaJ"/>
    <property type="match status" value="1"/>
</dbReference>
<evidence type="ECO:0000256" key="13">
    <source>
        <dbReference type="ARBA" id="ARBA00067609"/>
    </source>
</evidence>
<dbReference type="GO" id="GO:0042026">
    <property type="term" value="P:protein refolding"/>
    <property type="evidence" value="ECO:0007669"/>
    <property type="project" value="TreeGrafter"/>
</dbReference>
<evidence type="ECO:0000259" key="16">
    <source>
        <dbReference type="PROSITE" id="PS50076"/>
    </source>
</evidence>
<dbReference type="SUPFAM" id="SSF49493">
    <property type="entry name" value="HSP40/DnaJ peptide-binding domain"/>
    <property type="match status" value="2"/>
</dbReference>
<feature type="repeat" description="CXXCXGXG motif" evidence="14">
    <location>
        <begin position="208"/>
        <end position="215"/>
    </location>
</feature>
<dbReference type="PRINTS" id="PR00625">
    <property type="entry name" value="JDOMAIN"/>
</dbReference>